<gene>
    <name evidence="4" type="ORF">HBA54_05420</name>
</gene>
<dbReference type="InterPro" id="IPR055343">
    <property type="entry name" value="CREG_beta-barrel"/>
</dbReference>
<reference evidence="4" key="1">
    <citation type="submission" date="2020-03" db="EMBL/GenBank/DDBJ databases">
        <title>Genome of Pelagibius litoralis DSM 21314T.</title>
        <authorList>
            <person name="Wang G."/>
        </authorList>
    </citation>
    <scope>NUCLEOTIDE SEQUENCE</scope>
    <source>
        <strain evidence="4">DSM 21314</strain>
    </source>
</reference>
<dbReference type="Gene3D" id="3.20.180.10">
    <property type="entry name" value="PNP-oxidase-like"/>
    <property type="match status" value="1"/>
</dbReference>
<protein>
    <submittedName>
        <fullName evidence="4">DUF2470 domain-containing protein</fullName>
    </submittedName>
</protein>
<evidence type="ECO:0000313" key="4">
    <source>
        <dbReference type="EMBL" id="NIA68025.1"/>
    </source>
</evidence>
<evidence type="ECO:0000259" key="2">
    <source>
        <dbReference type="Pfam" id="PF10615"/>
    </source>
</evidence>
<evidence type="ECO:0000256" key="1">
    <source>
        <dbReference type="SAM" id="MobiDB-lite"/>
    </source>
</evidence>
<feature type="region of interest" description="Disordered" evidence="1">
    <location>
        <begin position="1"/>
        <end position="26"/>
    </location>
</feature>
<dbReference type="SUPFAM" id="SSF50475">
    <property type="entry name" value="FMN-binding split barrel"/>
    <property type="match status" value="1"/>
</dbReference>
<dbReference type="AlphaFoldDB" id="A0A967C456"/>
<feature type="domain" description="CREG-like beta-barrel" evidence="3">
    <location>
        <begin position="24"/>
        <end position="162"/>
    </location>
</feature>
<dbReference type="Pfam" id="PF10615">
    <property type="entry name" value="DUF2470"/>
    <property type="match status" value="1"/>
</dbReference>
<keyword evidence="5" id="KW-1185">Reference proteome</keyword>
<dbReference type="EMBL" id="JAAQPH010000003">
    <property type="protein sequence ID" value="NIA68025.1"/>
    <property type="molecule type" value="Genomic_DNA"/>
</dbReference>
<evidence type="ECO:0000313" key="5">
    <source>
        <dbReference type="Proteomes" id="UP000761264"/>
    </source>
</evidence>
<dbReference type="GO" id="GO:0005737">
    <property type="term" value="C:cytoplasm"/>
    <property type="evidence" value="ECO:0007669"/>
    <property type="project" value="UniProtKB-ARBA"/>
</dbReference>
<dbReference type="RefSeq" id="WP_167222164.1">
    <property type="nucleotide sequence ID" value="NZ_JAAQPH010000003.1"/>
</dbReference>
<dbReference type="InterPro" id="IPR019595">
    <property type="entry name" value="DUF2470"/>
</dbReference>
<proteinExistence type="predicted"/>
<name>A0A967C456_9PROT</name>
<sequence>MAFESGGENGAAKERPGPAPGVQGRGLLRRAERASLATSLQRDGSGDPYASLVIVAVDQDASPLLLLSDLADHTANLKASPRAGLLIDGTAGHQDPLTGPRLSLQGSLGRVESAAALQRFQNRHPGAALYAGFGDFNLYRFTVDKAHLVAGFGAIHWIDAESLLYDCSAAEVLAAAESDIVAHMNEDHADALALIARHLLHQDDGGQGEDPWVMTGIDPEGFDLRGPGGLQRVDFAGHFTGPIADAQAARAALVALTQQARKLAEAGRSSPD</sequence>
<accession>A0A967C456</accession>
<feature type="domain" description="DUF2470" evidence="2">
    <location>
        <begin position="178"/>
        <end position="256"/>
    </location>
</feature>
<dbReference type="InterPro" id="IPR012349">
    <property type="entry name" value="Split_barrel_FMN-bd"/>
</dbReference>
<dbReference type="PANTHER" id="PTHR13343">
    <property type="entry name" value="CREG1 PROTEIN"/>
    <property type="match status" value="1"/>
</dbReference>
<dbReference type="Proteomes" id="UP000761264">
    <property type="component" value="Unassembled WGS sequence"/>
</dbReference>
<dbReference type="Gene3D" id="2.30.110.10">
    <property type="entry name" value="Electron Transport, Fmn-binding Protein, Chain A"/>
    <property type="match status" value="1"/>
</dbReference>
<organism evidence="4 5">
    <name type="scientific">Pelagibius litoralis</name>
    <dbReference type="NCBI Taxonomy" id="374515"/>
    <lineage>
        <taxon>Bacteria</taxon>
        <taxon>Pseudomonadati</taxon>
        <taxon>Pseudomonadota</taxon>
        <taxon>Alphaproteobacteria</taxon>
        <taxon>Rhodospirillales</taxon>
        <taxon>Rhodovibrionaceae</taxon>
        <taxon>Pelagibius</taxon>
    </lineage>
</organism>
<evidence type="ECO:0000259" key="3">
    <source>
        <dbReference type="Pfam" id="PF13883"/>
    </source>
</evidence>
<dbReference type="PANTHER" id="PTHR13343:SF17">
    <property type="entry name" value="CELLULAR REPRESSOR OF E1A-STIMULATED GENES, ISOFORM A"/>
    <property type="match status" value="1"/>
</dbReference>
<comment type="caution">
    <text evidence="4">The sequence shown here is derived from an EMBL/GenBank/DDBJ whole genome shotgun (WGS) entry which is preliminary data.</text>
</comment>
<dbReference type="Pfam" id="PF13883">
    <property type="entry name" value="CREG_beta-barrel"/>
    <property type="match status" value="1"/>
</dbReference>
<dbReference type="InterPro" id="IPR037119">
    <property type="entry name" value="Haem_oxidase_HugZ-like_sf"/>
</dbReference>